<reference evidence="2" key="1">
    <citation type="journal article" date="2023" name="Mol. Phylogenet. Evol.">
        <title>Genome-scale phylogeny and comparative genomics of the fungal order Sordariales.</title>
        <authorList>
            <person name="Hensen N."/>
            <person name="Bonometti L."/>
            <person name="Westerberg I."/>
            <person name="Brannstrom I.O."/>
            <person name="Guillou S."/>
            <person name="Cros-Aarteil S."/>
            <person name="Calhoun S."/>
            <person name="Haridas S."/>
            <person name="Kuo A."/>
            <person name="Mondo S."/>
            <person name="Pangilinan J."/>
            <person name="Riley R."/>
            <person name="LaButti K."/>
            <person name="Andreopoulos B."/>
            <person name="Lipzen A."/>
            <person name="Chen C."/>
            <person name="Yan M."/>
            <person name="Daum C."/>
            <person name="Ng V."/>
            <person name="Clum A."/>
            <person name="Steindorff A."/>
            <person name="Ohm R.A."/>
            <person name="Martin F."/>
            <person name="Silar P."/>
            <person name="Natvig D.O."/>
            <person name="Lalanne C."/>
            <person name="Gautier V."/>
            <person name="Ament-Velasquez S.L."/>
            <person name="Kruys A."/>
            <person name="Hutchinson M.I."/>
            <person name="Powell A.J."/>
            <person name="Barry K."/>
            <person name="Miller A.N."/>
            <person name="Grigoriev I.V."/>
            <person name="Debuchy R."/>
            <person name="Gladieux P."/>
            <person name="Hiltunen Thoren M."/>
            <person name="Johannesson H."/>
        </authorList>
    </citation>
    <scope>NUCLEOTIDE SEQUENCE</scope>
    <source>
        <strain evidence="2">CBS 757.83</strain>
    </source>
</reference>
<protein>
    <submittedName>
        <fullName evidence="2">Uncharacterized protein</fullName>
    </submittedName>
</protein>
<reference evidence="2" key="2">
    <citation type="submission" date="2023-05" db="EMBL/GenBank/DDBJ databases">
        <authorList>
            <consortium name="Lawrence Berkeley National Laboratory"/>
            <person name="Steindorff A."/>
            <person name="Hensen N."/>
            <person name="Bonometti L."/>
            <person name="Westerberg I."/>
            <person name="Brannstrom I.O."/>
            <person name="Guillou S."/>
            <person name="Cros-Aarteil S."/>
            <person name="Calhoun S."/>
            <person name="Haridas S."/>
            <person name="Kuo A."/>
            <person name="Mondo S."/>
            <person name="Pangilinan J."/>
            <person name="Riley R."/>
            <person name="Labutti K."/>
            <person name="Andreopoulos B."/>
            <person name="Lipzen A."/>
            <person name="Chen C."/>
            <person name="Yanf M."/>
            <person name="Daum C."/>
            <person name="Ng V."/>
            <person name="Clum A."/>
            <person name="Ohm R."/>
            <person name="Martin F."/>
            <person name="Silar P."/>
            <person name="Natvig D."/>
            <person name="Lalanne C."/>
            <person name="Gautier V."/>
            <person name="Ament-Velasquez S.L."/>
            <person name="Kruys A."/>
            <person name="Hutchinson M.I."/>
            <person name="Powell A.J."/>
            <person name="Barry K."/>
            <person name="Miller A.N."/>
            <person name="Grigoriev I.V."/>
            <person name="Debuchy R."/>
            <person name="Gladieux P."/>
            <person name="Thoren M.H."/>
            <person name="Johannesson H."/>
        </authorList>
    </citation>
    <scope>NUCLEOTIDE SEQUENCE</scope>
    <source>
        <strain evidence="2">CBS 757.83</strain>
    </source>
</reference>
<feature type="compositionally biased region" description="Low complexity" evidence="1">
    <location>
        <begin position="81"/>
        <end position="98"/>
    </location>
</feature>
<sequence>MAPQLFYPLPSSPTNQVLDRFSLLPDSLAQDLEDPSTGLVPFWPLLTHLLLHVLPSSSPASPPPPPPPHADNDNDNHNHNDQPTTPTPTTTIPATLTWPAPTSLLDTISATLP</sequence>
<dbReference type="Proteomes" id="UP001305647">
    <property type="component" value="Unassembled WGS sequence"/>
</dbReference>
<dbReference type="EMBL" id="MU863657">
    <property type="protein sequence ID" value="KAK4098607.1"/>
    <property type="molecule type" value="Genomic_DNA"/>
</dbReference>
<evidence type="ECO:0000313" key="2">
    <source>
        <dbReference type="EMBL" id="KAK4098607.1"/>
    </source>
</evidence>
<evidence type="ECO:0000313" key="3">
    <source>
        <dbReference type="Proteomes" id="UP001305647"/>
    </source>
</evidence>
<feature type="region of interest" description="Disordered" evidence="1">
    <location>
        <begin position="54"/>
        <end position="98"/>
    </location>
</feature>
<dbReference type="AlphaFoldDB" id="A0AAN6SZJ5"/>
<evidence type="ECO:0000256" key="1">
    <source>
        <dbReference type="SAM" id="MobiDB-lite"/>
    </source>
</evidence>
<keyword evidence="3" id="KW-1185">Reference proteome</keyword>
<comment type="caution">
    <text evidence="2">The sequence shown here is derived from an EMBL/GenBank/DDBJ whole genome shotgun (WGS) entry which is preliminary data.</text>
</comment>
<organism evidence="2 3">
    <name type="scientific">Parathielavia hyrcaniae</name>
    <dbReference type="NCBI Taxonomy" id="113614"/>
    <lineage>
        <taxon>Eukaryota</taxon>
        <taxon>Fungi</taxon>
        <taxon>Dikarya</taxon>
        <taxon>Ascomycota</taxon>
        <taxon>Pezizomycotina</taxon>
        <taxon>Sordariomycetes</taxon>
        <taxon>Sordariomycetidae</taxon>
        <taxon>Sordariales</taxon>
        <taxon>Chaetomiaceae</taxon>
        <taxon>Parathielavia</taxon>
    </lineage>
</organism>
<feature type="compositionally biased region" description="Basic and acidic residues" evidence="1">
    <location>
        <begin position="70"/>
        <end position="80"/>
    </location>
</feature>
<feature type="compositionally biased region" description="Pro residues" evidence="1">
    <location>
        <begin position="60"/>
        <end position="69"/>
    </location>
</feature>
<proteinExistence type="predicted"/>
<gene>
    <name evidence="2" type="ORF">N658DRAFT_509422</name>
</gene>
<accession>A0AAN6SZJ5</accession>
<name>A0AAN6SZJ5_9PEZI</name>